<dbReference type="EMBL" id="BK015249">
    <property type="protein sequence ID" value="DAD97910.1"/>
    <property type="molecule type" value="Genomic_DNA"/>
</dbReference>
<proteinExistence type="predicted"/>
<name>A0A8S5NT47_9CAUD</name>
<protein>
    <submittedName>
        <fullName evidence="1">Uncharacterized protein</fullName>
    </submittedName>
</protein>
<sequence>MGFFSGAGISSGGGGADTDSFNALSQDIDSIKFKHGNTVKASLQIVTEQEITDILNSLT</sequence>
<evidence type="ECO:0000313" key="1">
    <source>
        <dbReference type="EMBL" id="DAD97910.1"/>
    </source>
</evidence>
<reference evidence="1" key="1">
    <citation type="journal article" date="2021" name="Proc. Natl. Acad. Sci. U.S.A.">
        <title>A Catalog of Tens of Thousands of Viruses from Human Metagenomes Reveals Hidden Associations with Chronic Diseases.</title>
        <authorList>
            <person name="Tisza M.J."/>
            <person name="Buck C.B."/>
        </authorList>
    </citation>
    <scope>NUCLEOTIDE SEQUENCE</scope>
    <source>
        <strain evidence="1">Ctqrl18</strain>
    </source>
</reference>
<organism evidence="1">
    <name type="scientific">Siphoviridae sp. ctqrl18</name>
    <dbReference type="NCBI Taxonomy" id="2825681"/>
    <lineage>
        <taxon>Viruses</taxon>
        <taxon>Duplodnaviria</taxon>
        <taxon>Heunggongvirae</taxon>
        <taxon>Uroviricota</taxon>
        <taxon>Caudoviricetes</taxon>
    </lineage>
</organism>
<accession>A0A8S5NT47</accession>